<dbReference type="Proteomes" id="UP000225108">
    <property type="component" value="Unassembled WGS sequence"/>
</dbReference>
<dbReference type="Pfam" id="PF00296">
    <property type="entry name" value="Bac_luciferase"/>
    <property type="match status" value="1"/>
</dbReference>
<reference evidence="8 9" key="1">
    <citation type="submission" date="2017-10" db="EMBL/GenBank/DDBJ databases">
        <title>The draft genome sequence of Williamsia sp. BULT 1.1 isolated from the semi-arid grassland soils from South Africa.</title>
        <authorList>
            <person name="Kabwe M.H."/>
            <person name="Govender N."/>
            <person name="Mutseka Lunga P."/>
            <person name="Vikram S."/>
            <person name="Makhalanyane T.P."/>
        </authorList>
    </citation>
    <scope>NUCLEOTIDE SEQUENCE [LARGE SCALE GENOMIC DNA]</scope>
    <source>
        <strain evidence="8 9">BULT 1.1</strain>
    </source>
</reference>
<feature type="domain" description="Luciferase-like" evidence="7">
    <location>
        <begin position="28"/>
        <end position="388"/>
    </location>
</feature>
<evidence type="ECO:0000256" key="2">
    <source>
        <dbReference type="ARBA" id="ARBA00022643"/>
    </source>
</evidence>
<evidence type="ECO:0000256" key="3">
    <source>
        <dbReference type="ARBA" id="ARBA00023002"/>
    </source>
</evidence>
<proteinExistence type="inferred from homology"/>
<organism evidence="8 9">
    <name type="scientific">Williamsia marianensis</name>
    <dbReference type="NCBI Taxonomy" id="85044"/>
    <lineage>
        <taxon>Bacteria</taxon>
        <taxon>Bacillati</taxon>
        <taxon>Actinomycetota</taxon>
        <taxon>Actinomycetes</taxon>
        <taxon>Mycobacteriales</taxon>
        <taxon>Nocardiaceae</taxon>
        <taxon>Williamsia</taxon>
    </lineage>
</organism>
<gene>
    <name evidence="8" type="ORF">CSW57_14920</name>
</gene>
<dbReference type="PANTHER" id="PTHR30011:SF16">
    <property type="entry name" value="C2H2 FINGER DOMAIN TRANSCRIPTION FACTOR (EUROFUNG)-RELATED"/>
    <property type="match status" value="1"/>
</dbReference>
<dbReference type="SUPFAM" id="SSF51679">
    <property type="entry name" value="Bacterial luciferase-like"/>
    <property type="match status" value="1"/>
</dbReference>
<evidence type="ECO:0000313" key="9">
    <source>
        <dbReference type="Proteomes" id="UP000225108"/>
    </source>
</evidence>
<dbReference type="Gene3D" id="3.20.20.30">
    <property type="entry name" value="Luciferase-like domain"/>
    <property type="match status" value="1"/>
</dbReference>
<dbReference type="EMBL" id="PEBD01000010">
    <property type="protein sequence ID" value="PHV65129.1"/>
    <property type="molecule type" value="Genomic_DNA"/>
</dbReference>
<dbReference type="InterPro" id="IPR011251">
    <property type="entry name" value="Luciferase-like_dom"/>
</dbReference>
<dbReference type="NCBIfam" id="TIGR03860">
    <property type="entry name" value="FMN_nitrolo"/>
    <property type="match status" value="1"/>
</dbReference>
<evidence type="ECO:0000256" key="6">
    <source>
        <dbReference type="PIRSR" id="PIRSR000337-1"/>
    </source>
</evidence>
<feature type="binding site" evidence="6">
    <location>
        <position position="158"/>
    </location>
    <ligand>
        <name>FMN</name>
        <dbReference type="ChEBI" id="CHEBI:58210"/>
    </ligand>
</feature>
<dbReference type="GO" id="GO:0004497">
    <property type="term" value="F:monooxygenase activity"/>
    <property type="evidence" value="ECO:0007669"/>
    <property type="project" value="UniProtKB-KW"/>
</dbReference>
<keyword evidence="1 6" id="KW-0285">Flavoprotein</keyword>
<dbReference type="InterPro" id="IPR016215">
    <property type="entry name" value="NTA_MOA"/>
</dbReference>
<dbReference type="AlphaFoldDB" id="A0A2G3PH43"/>
<evidence type="ECO:0000256" key="5">
    <source>
        <dbReference type="ARBA" id="ARBA00033748"/>
    </source>
</evidence>
<feature type="binding site" evidence="6">
    <location>
        <position position="58"/>
    </location>
    <ligand>
        <name>FMN</name>
        <dbReference type="ChEBI" id="CHEBI:58210"/>
    </ligand>
</feature>
<dbReference type="InterPro" id="IPR036661">
    <property type="entry name" value="Luciferase-like_sf"/>
</dbReference>
<dbReference type="PANTHER" id="PTHR30011">
    <property type="entry name" value="ALKANESULFONATE MONOOXYGENASE-RELATED"/>
    <property type="match status" value="1"/>
</dbReference>
<evidence type="ECO:0000313" key="8">
    <source>
        <dbReference type="EMBL" id="PHV65129.1"/>
    </source>
</evidence>
<evidence type="ECO:0000256" key="4">
    <source>
        <dbReference type="ARBA" id="ARBA00023033"/>
    </source>
</evidence>
<name>A0A2G3PH43_WILMA</name>
<accession>A0A2G3PH43</accession>
<comment type="caution">
    <text evidence="8">The sequence shown here is derived from an EMBL/GenBank/DDBJ whole genome shotgun (WGS) entry which is preliminary data.</text>
</comment>
<dbReference type="GO" id="GO:0016705">
    <property type="term" value="F:oxidoreductase activity, acting on paired donors, with incorporation or reduction of molecular oxygen"/>
    <property type="evidence" value="ECO:0007669"/>
    <property type="project" value="InterPro"/>
</dbReference>
<evidence type="ECO:0000256" key="1">
    <source>
        <dbReference type="ARBA" id="ARBA00022630"/>
    </source>
</evidence>
<dbReference type="RefSeq" id="WP_099383555.1">
    <property type="nucleotide sequence ID" value="NZ_PEBD01000010.1"/>
</dbReference>
<feature type="binding site" evidence="6">
    <location>
        <position position="230"/>
    </location>
    <ligand>
        <name>FMN</name>
        <dbReference type="ChEBI" id="CHEBI:58210"/>
    </ligand>
</feature>
<evidence type="ECO:0000259" key="7">
    <source>
        <dbReference type="Pfam" id="PF00296"/>
    </source>
</evidence>
<comment type="similarity">
    <text evidence="5">Belongs to the NtaA/SnaA/DszA monooxygenase family.</text>
</comment>
<keyword evidence="4" id="KW-0503">Monooxygenase</keyword>
<keyword evidence="2 6" id="KW-0288">FMN</keyword>
<sequence length="473" mass="51579">MTRKIRFNAFDMNCVAHQSPGMWRHPDDRSWDYNTLDYWVDLAKALEGGGFDGLFIADVLGTYDVYAGTDEAAIRQGAQIPVADPLLLVSAMAHATEHLGFGITAGTGFEHPYPFARRLSTLDHLTRGRIGWNVVTGYLPAAARNMGEVDQLEHDARYDHADEYLTVLYKLWEGSWERDAVRRDKEHGVFADPAKVHHIGHRGTHFNVPGIHLHEPSPQGSPVIYQAGASPRGVKFAAENAEAIFVGAPTKDILRTLVENIRGQLVAAGRDAYDARIYTLLTIITDETEEAAQAKVAEYRRYASDEGALVFMSGWMGIDLSQYDLDEPIGNVHSNAIQSAVAAFSQASDTGKEWTIRDIAAWGGIGGMGPLLVGSGESIADQLLEWANDTDVDGFNLAYAVTPGTFTDVIEHVVPALEARGAYDHAYVPGTLRHKLFGKGDLLPDHHRGASFRVGGVNSTVDDSLRFGAVAPA</sequence>
<feature type="binding site" evidence="6">
    <location>
        <position position="154"/>
    </location>
    <ligand>
        <name>FMN</name>
        <dbReference type="ChEBI" id="CHEBI:58210"/>
    </ligand>
</feature>
<dbReference type="PIRSF" id="PIRSF000337">
    <property type="entry name" value="NTA_MOA"/>
    <property type="match status" value="1"/>
</dbReference>
<protein>
    <submittedName>
        <fullName evidence="8">5,10-methylene tetrahydromethanopterin reductase</fullName>
    </submittedName>
</protein>
<keyword evidence="3" id="KW-0560">Oxidoreductase</keyword>
<dbReference type="InterPro" id="IPR051260">
    <property type="entry name" value="Diverse_substr_monoxygenases"/>
</dbReference>
<feature type="binding site" evidence="6">
    <location>
        <position position="104"/>
    </location>
    <ligand>
        <name>FMN</name>
        <dbReference type="ChEBI" id="CHEBI:58210"/>
    </ligand>
</feature>